<evidence type="ECO:0000313" key="3">
    <source>
        <dbReference type="Proteomes" id="UP000177870"/>
    </source>
</evidence>
<organism evidence="2 3">
    <name type="scientific">Moorena producens PAL-8-15-08-1</name>
    <dbReference type="NCBI Taxonomy" id="1458985"/>
    <lineage>
        <taxon>Bacteria</taxon>
        <taxon>Bacillati</taxon>
        <taxon>Cyanobacteriota</taxon>
        <taxon>Cyanophyceae</taxon>
        <taxon>Coleofasciculales</taxon>
        <taxon>Coleofasciculaceae</taxon>
        <taxon>Moorena</taxon>
    </lineage>
</organism>
<reference evidence="3" key="1">
    <citation type="submission" date="2016-10" db="EMBL/GenBank/DDBJ databases">
        <title>Comparative genomics uncovers the prolific and rare metabolic potential of the cyanobacterial genus Moorea.</title>
        <authorList>
            <person name="Leao T."/>
            <person name="Castelao G."/>
            <person name="Korobeynikov A."/>
            <person name="Monroe E.A."/>
            <person name="Podell S."/>
            <person name="Glukhov E."/>
            <person name="Allen E."/>
            <person name="Gerwick W.H."/>
            <person name="Gerwick L."/>
        </authorList>
    </citation>
    <scope>NUCLEOTIDE SEQUENCE [LARGE SCALE GENOMIC DNA]</scope>
    <source>
        <strain evidence="3">PAL-8-15-08-1</strain>
    </source>
</reference>
<name>A0A1D8TWL7_9CYAN</name>
<dbReference type="Proteomes" id="UP000177870">
    <property type="component" value="Chromosome"/>
</dbReference>
<dbReference type="Pfam" id="PF08242">
    <property type="entry name" value="Methyltransf_12"/>
    <property type="match status" value="1"/>
</dbReference>
<dbReference type="InterPro" id="IPR013217">
    <property type="entry name" value="Methyltransf_12"/>
</dbReference>
<dbReference type="KEGG" id="mpro:BJP34_23775"/>
<dbReference type="RefSeq" id="WP_070394478.1">
    <property type="nucleotide sequence ID" value="NZ_CP017599.1"/>
</dbReference>
<dbReference type="EMBL" id="CP017599">
    <property type="protein sequence ID" value="AOX02051.1"/>
    <property type="molecule type" value="Genomic_DNA"/>
</dbReference>
<feature type="domain" description="Methyltransferase type 12" evidence="1">
    <location>
        <begin position="48"/>
        <end position="139"/>
    </location>
</feature>
<evidence type="ECO:0000313" key="2">
    <source>
        <dbReference type="EMBL" id="AOX02051.1"/>
    </source>
</evidence>
<evidence type="ECO:0000259" key="1">
    <source>
        <dbReference type="Pfam" id="PF08242"/>
    </source>
</evidence>
<dbReference type="Gene3D" id="3.40.50.150">
    <property type="entry name" value="Vaccinia Virus protein VP39"/>
    <property type="match status" value="1"/>
</dbReference>
<proteinExistence type="predicted"/>
<accession>A0A1D8TWL7</accession>
<dbReference type="CDD" id="cd02440">
    <property type="entry name" value="AdoMet_MTases"/>
    <property type="match status" value="1"/>
</dbReference>
<dbReference type="InterPro" id="IPR029063">
    <property type="entry name" value="SAM-dependent_MTases_sf"/>
</dbReference>
<dbReference type="OrthoDB" id="495703at2"/>
<dbReference type="AlphaFoldDB" id="A0A1D8TWL7"/>
<dbReference type="SUPFAM" id="SSF53335">
    <property type="entry name" value="S-adenosyl-L-methionine-dependent methyltransferases"/>
    <property type="match status" value="1"/>
</dbReference>
<protein>
    <recommendedName>
        <fullName evidence="1">Methyltransferase type 12 domain-containing protein</fullName>
    </recommendedName>
</protein>
<sequence length="206" mass="24234">MLELLTEIQNTWQDIVLPVDKRTDCWTVSQQFRDHVKQFLPKKQYNLLEVGCYKGLTAKHLADHFTQYLGLDVNDRYLRVARLNNIFNSHVKFQRFDVYTSDWNELTFPADVVLIDARHKYEYIKQDIDNCLKRFNNALIIFDDYGAWESVYRAVNEAIDDGKLEVVKEIGVEKGQQLWPDQNNPYSYTHFGSEGLICRSSRAMVN</sequence>
<gene>
    <name evidence="2" type="ORF">BJP34_23775</name>
</gene>